<keyword evidence="2" id="KW-1185">Reference proteome</keyword>
<sequence>MFVYGLNLVPAAKGLVGDVMWPEAAVGTLWSLWLSSGYHFEGPAEHKCAPRCLIYGGSHLTGAPQCRDKYRKPIKPRLPPSNTERTSAPKRTSSTKVNNKKSHYTPGKPGQVKATDNAETRKQAPPFNACDFPSLSNAKTKVSGWVGAAPEPLSPSATEVDLQRQNAGLRCHTEIVAKKIHELEAKFARLAEPEAEAGSSEPMQQTEPGKRLGRVRTV</sequence>
<reference evidence="1" key="1">
    <citation type="submission" date="2020-05" db="EMBL/GenBank/DDBJ databases">
        <title>Large-scale comparative analyses of tick genomes elucidate their genetic diversity and vector capacities.</title>
        <authorList>
            <person name="Jia N."/>
            <person name="Wang J."/>
            <person name="Shi W."/>
            <person name="Du L."/>
            <person name="Sun Y."/>
            <person name="Zhan W."/>
            <person name="Jiang J."/>
            <person name="Wang Q."/>
            <person name="Zhang B."/>
            <person name="Ji P."/>
            <person name="Sakyi L.B."/>
            <person name="Cui X."/>
            <person name="Yuan T."/>
            <person name="Jiang B."/>
            <person name="Yang W."/>
            <person name="Lam T.T.-Y."/>
            <person name="Chang Q."/>
            <person name="Ding S."/>
            <person name="Wang X."/>
            <person name="Zhu J."/>
            <person name="Ruan X."/>
            <person name="Zhao L."/>
            <person name="Wei J."/>
            <person name="Que T."/>
            <person name="Du C."/>
            <person name="Cheng J."/>
            <person name="Dai P."/>
            <person name="Han X."/>
            <person name="Huang E."/>
            <person name="Gao Y."/>
            <person name="Liu J."/>
            <person name="Shao H."/>
            <person name="Ye R."/>
            <person name="Li L."/>
            <person name="Wei W."/>
            <person name="Wang X."/>
            <person name="Wang C."/>
            <person name="Yang T."/>
            <person name="Huo Q."/>
            <person name="Li W."/>
            <person name="Guo W."/>
            <person name="Chen H."/>
            <person name="Zhou L."/>
            <person name="Ni X."/>
            <person name="Tian J."/>
            <person name="Zhou Y."/>
            <person name="Sheng Y."/>
            <person name="Liu T."/>
            <person name="Pan Y."/>
            <person name="Xia L."/>
            <person name="Li J."/>
            <person name="Zhao F."/>
            <person name="Cao W."/>
        </authorList>
    </citation>
    <scope>NUCLEOTIDE SEQUENCE</scope>
    <source>
        <strain evidence="1">Hyas-2018</strain>
    </source>
</reference>
<dbReference type="EMBL" id="CM023487">
    <property type="protein sequence ID" value="KAH6925707.1"/>
    <property type="molecule type" value="Genomic_DNA"/>
</dbReference>
<gene>
    <name evidence="1" type="ORF">HPB50_008692</name>
</gene>
<organism evidence="1 2">
    <name type="scientific">Hyalomma asiaticum</name>
    <name type="common">Tick</name>
    <dbReference type="NCBI Taxonomy" id="266040"/>
    <lineage>
        <taxon>Eukaryota</taxon>
        <taxon>Metazoa</taxon>
        <taxon>Ecdysozoa</taxon>
        <taxon>Arthropoda</taxon>
        <taxon>Chelicerata</taxon>
        <taxon>Arachnida</taxon>
        <taxon>Acari</taxon>
        <taxon>Parasitiformes</taxon>
        <taxon>Ixodida</taxon>
        <taxon>Ixodoidea</taxon>
        <taxon>Ixodidae</taxon>
        <taxon>Hyalomminae</taxon>
        <taxon>Hyalomma</taxon>
    </lineage>
</organism>
<comment type="caution">
    <text evidence="1">The sequence shown here is derived from an EMBL/GenBank/DDBJ whole genome shotgun (WGS) entry which is preliminary data.</text>
</comment>
<dbReference type="Proteomes" id="UP000821845">
    <property type="component" value="Chromosome 7"/>
</dbReference>
<evidence type="ECO:0000313" key="2">
    <source>
        <dbReference type="Proteomes" id="UP000821845"/>
    </source>
</evidence>
<evidence type="ECO:0000313" key="1">
    <source>
        <dbReference type="EMBL" id="KAH6925707.1"/>
    </source>
</evidence>
<name>A0ACB7RV76_HYAAI</name>
<protein>
    <submittedName>
        <fullName evidence="1">Uncharacterized protein</fullName>
    </submittedName>
</protein>
<accession>A0ACB7RV76</accession>
<proteinExistence type="predicted"/>